<evidence type="ECO:0000256" key="4">
    <source>
        <dbReference type="PROSITE-ProRule" id="PRU01161"/>
    </source>
</evidence>
<dbReference type="RefSeq" id="WP_353303225.1">
    <property type="nucleotide sequence ID" value="NZ_BAABWN010000007.1"/>
</dbReference>
<name>A0ABQ0AA30_9GAMM</name>
<keyword evidence="2 4" id="KW-0442">Lipid degradation</keyword>
<dbReference type="Proteomes" id="UP001465153">
    <property type="component" value="Unassembled WGS sequence"/>
</dbReference>
<evidence type="ECO:0000256" key="3">
    <source>
        <dbReference type="ARBA" id="ARBA00023098"/>
    </source>
</evidence>
<organism evidence="6 7">
    <name type="scientific">Sessilibacter corallicola</name>
    <dbReference type="NCBI Taxonomy" id="2904075"/>
    <lineage>
        <taxon>Bacteria</taxon>
        <taxon>Pseudomonadati</taxon>
        <taxon>Pseudomonadota</taxon>
        <taxon>Gammaproteobacteria</taxon>
        <taxon>Cellvibrionales</taxon>
        <taxon>Cellvibrionaceae</taxon>
        <taxon>Sessilibacter</taxon>
    </lineage>
</organism>
<proteinExistence type="predicted"/>
<dbReference type="InterPro" id="IPR050301">
    <property type="entry name" value="NTE"/>
</dbReference>
<accession>A0ABQ0AA30</accession>
<protein>
    <submittedName>
        <fullName evidence="6">Patatin-like phospholipase family protein</fullName>
    </submittedName>
</protein>
<dbReference type="PANTHER" id="PTHR14226:SF57">
    <property type="entry name" value="BLR7027 PROTEIN"/>
    <property type="match status" value="1"/>
</dbReference>
<evidence type="ECO:0000313" key="6">
    <source>
        <dbReference type="EMBL" id="GAA6168515.1"/>
    </source>
</evidence>
<feature type="short sequence motif" description="DGA/G" evidence="4">
    <location>
        <begin position="205"/>
        <end position="207"/>
    </location>
</feature>
<keyword evidence="3 4" id="KW-0443">Lipid metabolism</keyword>
<dbReference type="InterPro" id="IPR016035">
    <property type="entry name" value="Acyl_Trfase/lysoPLipase"/>
</dbReference>
<evidence type="ECO:0000313" key="7">
    <source>
        <dbReference type="Proteomes" id="UP001465153"/>
    </source>
</evidence>
<comment type="caution">
    <text evidence="4">Lacks conserved residue(s) required for the propagation of feature annotation.</text>
</comment>
<evidence type="ECO:0000259" key="5">
    <source>
        <dbReference type="PROSITE" id="PS51635"/>
    </source>
</evidence>
<feature type="active site" description="Proton acceptor" evidence="4">
    <location>
        <position position="205"/>
    </location>
</feature>
<dbReference type="SUPFAM" id="SSF52151">
    <property type="entry name" value="FabD/lysophospholipase-like"/>
    <property type="match status" value="1"/>
</dbReference>
<evidence type="ECO:0000256" key="1">
    <source>
        <dbReference type="ARBA" id="ARBA00022801"/>
    </source>
</evidence>
<feature type="domain" description="PNPLA" evidence="5">
    <location>
        <begin position="5"/>
        <end position="218"/>
    </location>
</feature>
<dbReference type="EMBL" id="BAABWN010000007">
    <property type="protein sequence ID" value="GAA6168515.1"/>
    <property type="molecule type" value="Genomic_DNA"/>
</dbReference>
<keyword evidence="7" id="KW-1185">Reference proteome</keyword>
<dbReference type="Pfam" id="PF01734">
    <property type="entry name" value="Patatin"/>
    <property type="match status" value="1"/>
</dbReference>
<comment type="caution">
    <text evidence="6">The sequence shown here is derived from an EMBL/GenBank/DDBJ whole genome shotgun (WGS) entry which is preliminary data.</text>
</comment>
<reference evidence="6 7" key="1">
    <citation type="submission" date="2024-04" db="EMBL/GenBank/DDBJ databases">
        <title>Draft genome sequence of Sessilibacter corallicola NBRC 116591.</title>
        <authorList>
            <person name="Miyakawa T."/>
            <person name="Kusuya Y."/>
            <person name="Miura T."/>
        </authorList>
    </citation>
    <scope>NUCLEOTIDE SEQUENCE [LARGE SCALE GENOMIC DNA]</scope>
    <source>
        <strain evidence="6 7">KU-00831-HH</strain>
    </source>
</reference>
<feature type="active site" description="Nucleophile" evidence="4">
    <location>
        <position position="43"/>
    </location>
</feature>
<dbReference type="InterPro" id="IPR002641">
    <property type="entry name" value="PNPLA_dom"/>
</dbReference>
<dbReference type="PANTHER" id="PTHR14226">
    <property type="entry name" value="NEUROPATHY TARGET ESTERASE/SWISS CHEESE D.MELANOGASTER"/>
    <property type="match status" value="1"/>
</dbReference>
<evidence type="ECO:0000256" key="2">
    <source>
        <dbReference type="ARBA" id="ARBA00022963"/>
    </source>
</evidence>
<sequence length="377" mass="40918">MSRALVLSGGGARAAYQVGVLRAVSEIVGSSSQPHFPIICGTSAGAINALALACHAGNFQRSVSDLYTIWNNLSVEKVIQSGWIDMAKGVRRVAGSFLTQGISDSNPIALFDNSPLRSLIQSHINFSNLNRAIKANRLEAVSITAMAYGSGESISFFQGRSEISKWRKFHQVGVPTELNADHLLASSAIPGIFPTVNIEGVYYGDGAIRQLSPLNTALHLGASKIFVVGVSNNRNPAQWGKRPIVRHSPSVGQMVGHLLNSAFIDSMDSDLGHLEHINELVSLIPEDIRLKHARAKVIETASISPSKELDRIAGRHVRYLPNSMKFFLRSSGATAKAGGAALASYVLFSHKYCRALMELGYKDAMWEKQKIESFFED</sequence>
<gene>
    <name evidence="6" type="ORF">NBRC116591_23260</name>
</gene>
<feature type="short sequence motif" description="GXSXG" evidence="4">
    <location>
        <begin position="41"/>
        <end position="45"/>
    </location>
</feature>
<dbReference type="CDD" id="cd07209">
    <property type="entry name" value="Pat_hypo_Ecoli_Z1214_like"/>
    <property type="match status" value="1"/>
</dbReference>
<dbReference type="PROSITE" id="PS51635">
    <property type="entry name" value="PNPLA"/>
    <property type="match status" value="1"/>
</dbReference>
<keyword evidence="1 4" id="KW-0378">Hydrolase</keyword>
<dbReference type="Gene3D" id="3.40.1090.10">
    <property type="entry name" value="Cytosolic phospholipase A2 catalytic domain"/>
    <property type="match status" value="1"/>
</dbReference>